<dbReference type="Gene3D" id="4.10.1080.10">
    <property type="entry name" value="TSP type-3 repeat"/>
    <property type="match status" value="1"/>
</dbReference>
<evidence type="ECO:0000313" key="4">
    <source>
        <dbReference type="Proteomes" id="UP000886667"/>
    </source>
</evidence>
<comment type="caution">
    <text evidence="3">The sequence shown here is derived from an EMBL/GenBank/DDBJ whole genome shotgun (WGS) entry which is preliminary data.</text>
</comment>
<name>A0A9E4KBH1_9GAMM</name>
<evidence type="ECO:0000256" key="2">
    <source>
        <dbReference type="SAM" id="MobiDB-lite"/>
    </source>
</evidence>
<gene>
    <name evidence="3" type="ORF">JAZ07_02805</name>
</gene>
<organism evidence="3 4">
    <name type="scientific">Candidatus Thiodiazotropha taylori</name>
    <dbReference type="NCBI Taxonomy" id="2792791"/>
    <lineage>
        <taxon>Bacteria</taxon>
        <taxon>Pseudomonadati</taxon>
        <taxon>Pseudomonadota</taxon>
        <taxon>Gammaproteobacteria</taxon>
        <taxon>Chromatiales</taxon>
        <taxon>Sedimenticolaceae</taxon>
        <taxon>Candidatus Thiodiazotropha</taxon>
    </lineage>
</organism>
<dbReference type="InterPro" id="IPR003367">
    <property type="entry name" value="Thrombospondin_3-like_rpt"/>
</dbReference>
<dbReference type="Pfam" id="PF02412">
    <property type="entry name" value="TSP_3"/>
    <property type="match status" value="1"/>
</dbReference>
<sequence>MDNGIKHGSIKGGQACFGSAFAPFLIISIQLTMSNIRVIYFLTVLFIPGFLVGCNDSDSEDVESTTSISGKLITNAESDESSTGCPSIAVKILVLRQGETVSQADITQECDFAVDVPAETPVSLKFVDSSGDDVAVLIYDNSRIGQGGTLEDFIDRFQLPQGTNEDIGNVLLLPDQVIALLQHNPLRYQDSDGDGVVDATDADFNLTALLSNQDVDNDSIDNENDNCPYESNPNQEDTNQDGTGDACSIPSGQPLYGQLTLSLVKKLATAEEVQAIMDDPALLDSTLLDVSEDDPNTIVFEKKKKKGNWIVTEGQKVMVDPDGYFTLEPIADPGSGIAIVVREVTDDKPLFTFPLHKLSTDASNPAVIDIKGTFPRPCGMDGGVCHNPAIAAKGGAVHHINHGIIHLPPIRPFEEQGDEGVEGNCKEDYNRYPCCLDYDGPLAGPDAEPQTDSVTEVQVYLGSTCHESVLHNCCTNERGDFAYRAVEILRIFSDSIDELYEPIGCHDNHKKRNCQWIDYDTEQRGLYLSETTPSIIQRSARYQENTRPQTGSLYVENIVVACGEEKTLYMYNNTCRNESVIHFERNIGGSAKLNGDGVENEREIPANERANPLVVKHYKDGVDNFIFQRSITYTAPSEAGIADAISVQAGGIHRRVNIEVVCDNTVVEEPPPEEEEEVTEPPPPTTNPEIDVVEQTAFLFDHYIGRSPCPQEIGQLNIGNSGDGTLRWRIEHNIPWLDAVPASGIAPSTVSLRFNCNVSGPGNLSGNFSIVSDNAINSPLSIPVGGTVH</sequence>
<evidence type="ECO:0000256" key="1">
    <source>
        <dbReference type="ARBA" id="ARBA00022729"/>
    </source>
</evidence>
<dbReference type="SUPFAM" id="SSF103647">
    <property type="entry name" value="TSP type-3 repeat"/>
    <property type="match status" value="1"/>
</dbReference>
<feature type="region of interest" description="Disordered" evidence="2">
    <location>
        <begin position="215"/>
        <end position="246"/>
    </location>
</feature>
<dbReference type="GO" id="GO:0007155">
    <property type="term" value="P:cell adhesion"/>
    <property type="evidence" value="ECO:0007669"/>
    <property type="project" value="InterPro"/>
</dbReference>
<feature type="compositionally biased region" description="Acidic residues" evidence="2">
    <location>
        <begin position="670"/>
        <end position="679"/>
    </location>
</feature>
<dbReference type="GO" id="GO:0005509">
    <property type="term" value="F:calcium ion binding"/>
    <property type="evidence" value="ECO:0007669"/>
    <property type="project" value="InterPro"/>
</dbReference>
<keyword evidence="1" id="KW-0732">Signal</keyword>
<feature type="region of interest" description="Disordered" evidence="2">
    <location>
        <begin position="668"/>
        <end position="687"/>
    </location>
</feature>
<dbReference type="InterPro" id="IPR028974">
    <property type="entry name" value="TSP_type-3_rpt"/>
</dbReference>
<dbReference type="Proteomes" id="UP000886667">
    <property type="component" value="Unassembled WGS sequence"/>
</dbReference>
<dbReference type="EMBL" id="JAEPCM010000068">
    <property type="protein sequence ID" value="MCG7945258.1"/>
    <property type="molecule type" value="Genomic_DNA"/>
</dbReference>
<proteinExistence type="predicted"/>
<evidence type="ECO:0000313" key="3">
    <source>
        <dbReference type="EMBL" id="MCG7945258.1"/>
    </source>
</evidence>
<dbReference type="AlphaFoldDB" id="A0A9E4KBH1"/>
<accession>A0A9E4KBH1</accession>
<feature type="compositionally biased region" description="Acidic residues" evidence="2">
    <location>
        <begin position="215"/>
        <end position="224"/>
    </location>
</feature>
<protein>
    <submittedName>
        <fullName evidence="3">Thrombospondin type 3 repeat-containing protein</fullName>
    </submittedName>
</protein>
<reference evidence="3" key="1">
    <citation type="journal article" date="2021" name="Proc. Natl. Acad. Sci. U.S.A.">
        <title>Global biogeography of chemosynthetic symbionts reveals both localized and globally distributed symbiont groups. .</title>
        <authorList>
            <person name="Osvatic J.T."/>
            <person name="Wilkins L.G.E."/>
            <person name="Leibrecht L."/>
            <person name="Leray M."/>
            <person name="Zauner S."/>
            <person name="Polzin J."/>
            <person name="Camacho Y."/>
            <person name="Gros O."/>
            <person name="van Gils J.A."/>
            <person name="Eisen J.A."/>
            <person name="Petersen J.M."/>
            <person name="Yuen B."/>
        </authorList>
    </citation>
    <scope>NUCLEOTIDE SEQUENCE</scope>
    <source>
        <strain evidence="3">MAGclacostrist064TRANS</strain>
    </source>
</reference>
<feature type="compositionally biased region" description="Polar residues" evidence="2">
    <location>
        <begin position="229"/>
        <end position="242"/>
    </location>
</feature>